<dbReference type="EMBL" id="CAKKNE010000002">
    <property type="protein sequence ID" value="CAH0369017.1"/>
    <property type="molecule type" value="Genomic_DNA"/>
</dbReference>
<dbReference type="SUPFAM" id="SSF55785">
    <property type="entry name" value="PYP-like sensor domain (PAS domain)"/>
    <property type="match status" value="1"/>
</dbReference>
<evidence type="ECO:0000259" key="2">
    <source>
        <dbReference type="Pfam" id="PF13426"/>
    </source>
</evidence>
<evidence type="ECO:0000256" key="1">
    <source>
        <dbReference type="SAM" id="MobiDB-lite"/>
    </source>
</evidence>
<organism evidence="3">
    <name type="scientific">Pelagomonas calceolata</name>
    <dbReference type="NCBI Taxonomy" id="35677"/>
    <lineage>
        <taxon>Eukaryota</taxon>
        <taxon>Sar</taxon>
        <taxon>Stramenopiles</taxon>
        <taxon>Ochrophyta</taxon>
        <taxon>Pelagophyceae</taxon>
        <taxon>Pelagomonadales</taxon>
        <taxon>Pelagomonadaceae</taxon>
        <taxon>Pelagomonas</taxon>
    </lineage>
</organism>
<protein>
    <recommendedName>
        <fullName evidence="2">PAS domain-containing protein</fullName>
    </recommendedName>
</protein>
<proteinExistence type="predicted"/>
<name>A0A7S3ZNY3_9STRA</name>
<dbReference type="InterPro" id="IPR000014">
    <property type="entry name" value="PAS"/>
</dbReference>
<evidence type="ECO:0000313" key="3">
    <source>
        <dbReference type="EMBL" id="CAE0689328.1"/>
    </source>
</evidence>
<evidence type="ECO:0000313" key="4">
    <source>
        <dbReference type="EMBL" id="CAH0369017.1"/>
    </source>
</evidence>
<dbReference type="Proteomes" id="UP000789595">
    <property type="component" value="Unassembled WGS sequence"/>
</dbReference>
<feature type="region of interest" description="Disordered" evidence="1">
    <location>
        <begin position="172"/>
        <end position="203"/>
    </location>
</feature>
<dbReference type="Gene3D" id="3.30.450.20">
    <property type="entry name" value="PAS domain"/>
    <property type="match status" value="1"/>
</dbReference>
<feature type="compositionally biased region" description="Basic residues" evidence="1">
    <location>
        <begin position="185"/>
        <end position="203"/>
    </location>
</feature>
<feature type="domain" description="PAS" evidence="2">
    <location>
        <begin position="71"/>
        <end position="166"/>
    </location>
</feature>
<reference evidence="3" key="1">
    <citation type="submission" date="2021-01" db="EMBL/GenBank/DDBJ databases">
        <authorList>
            <person name="Corre E."/>
            <person name="Pelletier E."/>
            <person name="Niang G."/>
            <person name="Scheremetjew M."/>
            <person name="Finn R."/>
            <person name="Kale V."/>
            <person name="Holt S."/>
            <person name="Cochrane G."/>
            <person name="Meng A."/>
            <person name="Brown T."/>
            <person name="Cohen L."/>
        </authorList>
    </citation>
    <scope>NUCLEOTIDE SEQUENCE</scope>
    <source>
        <strain evidence="3">CCMP1756</strain>
    </source>
</reference>
<evidence type="ECO:0000313" key="5">
    <source>
        <dbReference type="Proteomes" id="UP000789595"/>
    </source>
</evidence>
<dbReference type="EMBL" id="HBIW01005764">
    <property type="protein sequence ID" value="CAE0689328.1"/>
    <property type="molecule type" value="Transcribed_RNA"/>
</dbReference>
<gene>
    <name evidence="3" type="ORF">PCAL00307_LOCUS4762</name>
    <name evidence="4" type="ORF">PECAL_2P21230</name>
</gene>
<accession>A0A7S3ZNY3</accession>
<reference evidence="4" key="2">
    <citation type="submission" date="2021-11" db="EMBL/GenBank/DDBJ databases">
        <authorList>
            <consortium name="Genoscope - CEA"/>
            <person name="William W."/>
        </authorList>
    </citation>
    <scope>NUCLEOTIDE SEQUENCE</scope>
</reference>
<dbReference type="Pfam" id="PF13426">
    <property type="entry name" value="PAS_9"/>
    <property type="match status" value="1"/>
</dbReference>
<keyword evidence="5" id="KW-1185">Reference proteome</keyword>
<dbReference type="AlphaFoldDB" id="A0A7S3ZNY3"/>
<sequence>MGEPLKSLSARARLGAALPAHYPGTPANFEDVSDESTLALSEVLSAISTEDAALVNQIRRFRGPWLLSRADDHDHKILTASKTFVADMKYARGALVGHNCKKLQGSKKCAVNDSCNKQLSAAFRSNEDVHVVLRNYDGDGNAFGNSLTVLVLRDASGTAVYRLGVIKTVVAPAEGEAEPKEPPKKKSKSKKPAAKKPSARKKR</sequence>
<dbReference type="InterPro" id="IPR035965">
    <property type="entry name" value="PAS-like_dom_sf"/>
</dbReference>
<dbReference type="OrthoDB" id="447251at2759"/>